<keyword evidence="4" id="KW-0255">Endonuclease</keyword>
<keyword evidence="2" id="KW-0732">Signal</keyword>
<accession>A0A6G4U7Z4</accession>
<proteinExistence type="predicted"/>
<comment type="caution">
    <text evidence="4">The sequence shown here is derived from an EMBL/GenBank/DDBJ whole genome shotgun (WGS) entry which is preliminary data.</text>
</comment>
<dbReference type="PROSITE" id="PS51318">
    <property type="entry name" value="TAT"/>
    <property type="match status" value="1"/>
</dbReference>
<evidence type="ECO:0000313" key="4">
    <source>
        <dbReference type="EMBL" id="NGN68122.1"/>
    </source>
</evidence>
<keyword evidence="5" id="KW-1185">Reference proteome</keyword>
<dbReference type="Pfam" id="PF03372">
    <property type="entry name" value="Exo_endo_phos"/>
    <property type="match status" value="1"/>
</dbReference>
<gene>
    <name evidence="4" type="ORF">G5C51_30005</name>
</gene>
<evidence type="ECO:0000259" key="3">
    <source>
        <dbReference type="Pfam" id="PF03372"/>
    </source>
</evidence>
<keyword evidence="4" id="KW-0540">Nuclease</keyword>
<evidence type="ECO:0000313" key="5">
    <source>
        <dbReference type="Proteomes" id="UP000481583"/>
    </source>
</evidence>
<sequence>MSPDSRASTTPLTRRRTLAALAGATLAAATAPAAAAESDGRHRPRTIRFATFNSYLNRGAEGQLLADLEGGADPQIQAVAEIIQRVDPDVLLLNEFDYVPAGAAVRLLQRNYLRTGHHGAPGVHFPYFYAGPVNTGVPSGVDLDGKNGAVTEPGSDAYGQDAYGYGFFPGQYGMAVLSKYPLDLHRMRSFRTFRWADMPGNRIPADYYSPQALEVLRLSSKSHWDIPVRLGGGRTVHLLASHPTPPAFDGPEQRNHRRNYDEVRLWADYIAGGRQAAYLYDDAGRRGGLARGARFVIAGDQNSDPYDGDGSDAIRQLLASPRLHPLAEPPASSGGVEAAKDQGGANAGHRGDPRYDTADFADSGNNAPGNLRVDYVLPSRGLTPAGNGVFWPDSGDDLRRLVGDGYPVVSSDHRLVWQDVRW</sequence>
<dbReference type="RefSeq" id="WP_165241779.1">
    <property type="nucleotide sequence ID" value="NZ_JAAKZV010000183.1"/>
</dbReference>
<dbReference type="GO" id="GO:0004527">
    <property type="term" value="F:exonuclease activity"/>
    <property type="evidence" value="ECO:0007669"/>
    <property type="project" value="UniProtKB-KW"/>
</dbReference>
<dbReference type="InterPro" id="IPR006311">
    <property type="entry name" value="TAT_signal"/>
</dbReference>
<reference evidence="4 5" key="1">
    <citation type="submission" date="2020-02" db="EMBL/GenBank/DDBJ databases">
        <title>Whole-genome analyses of novel actinobacteria.</title>
        <authorList>
            <person name="Sahin N."/>
        </authorList>
    </citation>
    <scope>NUCLEOTIDE SEQUENCE [LARGE SCALE GENOMIC DNA]</scope>
    <source>
        <strain evidence="4 5">A7024</strain>
    </source>
</reference>
<feature type="region of interest" description="Disordered" evidence="1">
    <location>
        <begin position="324"/>
        <end position="355"/>
    </location>
</feature>
<name>A0A6G4U7Z4_9ACTN</name>
<dbReference type="InterPro" id="IPR036691">
    <property type="entry name" value="Endo/exonu/phosph_ase_sf"/>
</dbReference>
<keyword evidence="4" id="KW-0269">Exonuclease</keyword>
<dbReference type="AlphaFoldDB" id="A0A6G4U7Z4"/>
<feature type="signal peptide" evidence="2">
    <location>
        <begin position="1"/>
        <end position="35"/>
    </location>
</feature>
<dbReference type="InterPro" id="IPR005135">
    <property type="entry name" value="Endo/exonuclease/phosphatase"/>
</dbReference>
<dbReference type="Gene3D" id="3.60.10.10">
    <property type="entry name" value="Endonuclease/exonuclease/phosphatase"/>
    <property type="match status" value="1"/>
</dbReference>
<organism evidence="4 5">
    <name type="scientific">Streptomyces coryli</name>
    <dbReference type="NCBI Taxonomy" id="1128680"/>
    <lineage>
        <taxon>Bacteria</taxon>
        <taxon>Bacillati</taxon>
        <taxon>Actinomycetota</taxon>
        <taxon>Actinomycetes</taxon>
        <taxon>Kitasatosporales</taxon>
        <taxon>Streptomycetaceae</taxon>
        <taxon>Streptomyces</taxon>
    </lineage>
</organism>
<evidence type="ECO:0000256" key="2">
    <source>
        <dbReference type="SAM" id="SignalP"/>
    </source>
</evidence>
<feature type="chain" id="PRO_5026037490" evidence="2">
    <location>
        <begin position="36"/>
        <end position="422"/>
    </location>
</feature>
<dbReference type="Proteomes" id="UP000481583">
    <property type="component" value="Unassembled WGS sequence"/>
</dbReference>
<keyword evidence="4" id="KW-0378">Hydrolase</keyword>
<feature type="domain" description="Endonuclease/exonuclease/phosphatase" evidence="3">
    <location>
        <begin position="71"/>
        <end position="413"/>
    </location>
</feature>
<protein>
    <submittedName>
        <fullName evidence="4">Endonuclease/exonuclease/phosphatase family protein</fullName>
    </submittedName>
</protein>
<dbReference type="SUPFAM" id="SSF56219">
    <property type="entry name" value="DNase I-like"/>
    <property type="match status" value="1"/>
</dbReference>
<dbReference type="GO" id="GO:0004519">
    <property type="term" value="F:endonuclease activity"/>
    <property type="evidence" value="ECO:0007669"/>
    <property type="project" value="UniProtKB-KW"/>
</dbReference>
<dbReference type="EMBL" id="JAAKZV010000183">
    <property type="protein sequence ID" value="NGN68122.1"/>
    <property type="molecule type" value="Genomic_DNA"/>
</dbReference>
<evidence type="ECO:0000256" key="1">
    <source>
        <dbReference type="SAM" id="MobiDB-lite"/>
    </source>
</evidence>